<organism evidence="11 12">
    <name type="scientific">Aerococcus viridans (strain ATCC 11563 / DSM 20340 / CCUG 4311 / JCM 20461 / NBRC 12219 / NCTC 8251 / M1)</name>
    <dbReference type="NCBI Taxonomy" id="655812"/>
    <lineage>
        <taxon>Bacteria</taxon>
        <taxon>Bacillati</taxon>
        <taxon>Bacillota</taxon>
        <taxon>Bacilli</taxon>
        <taxon>Lactobacillales</taxon>
        <taxon>Aerococcaceae</taxon>
        <taxon>Aerococcus</taxon>
    </lineage>
</organism>
<feature type="transmembrane region" description="Helical" evidence="10">
    <location>
        <begin position="89"/>
        <end position="110"/>
    </location>
</feature>
<feature type="transmembrane region" description="Helical" evidence="10">
    <location>
        <begin position="203"/>
        <end position="221"/>
    </location>
</feature>
<keyword evidence="4" id="KW-0813">Transport</keyword>
<feature type="transmembrane region" description="Helical" evidence="10">
    <location>
        <begin position="20"/>
        <end position="38"/>
    </location>
</feature>
<dbReference type="PANTHER" id="PTHR42865:SF5">
    <property type="entry name" value="L-CYSTINE TRANSPORTER TCYP"/>
    <property type="match status" value="1"/>
</dbReference>
<keyword evidence="12" id="KW-1185">Reference proteome</keyword>
<dbReference type="Pfam" id="PF00375">
    <property type="entry name" value="SDF"/>
    <property type="match status" value="1"/>
</dbReference>
<keyword evidence="6" id="KW-0029">Amino-acid transport</keyword>
<dbReference type="SUPFAM" id="SSF118215">
    <property type="entry name" value="Proton glutamate symport protein"/>
    <property type="match status" value="1"/>
</dbReference>
<evidence type="ECO:0000256" key="1">
    <source>
        <dbReference type="ARBA" id="ARBA00004141"/>
    </source>
</evidence>
<feature type="transmembrane region" description="Helical" evidence="10">
    <location>
        <begin position="122"/>
        <end position="148"/>
    </location>
</feature>
<evidence type="ECO:0000313" key="12">
    <source>
        <dbReference type="Proteomes" id="UP000003764"/>
    </source>
</evidence>
<keyword evidence="5 10" id="KW-0812">Transmembrane</keyword>
<dbReference type="Proteomes" id="UP000003764">
    <property type="component" value="Unassembled WGS sequence"/>
</dbReference>
<evidence type="ECO:0000256" key="6">
    <source>
        <dbReference type="ARBA" id="ARBA00022970"/>
    </source>
</evidence>
<dbReference type="Gene3D" id="1.10.3860.10">
    <property type="entry name" value="Sodium:dicarboxylate symporter"/>
    <property type="match status" value="1"/>
</dbReference>
<feature type="transmembrane region" description="Helical" evidence="10">
    <location>
        <begin position="282"/>
        <end position="302"/>
    </location>
</feature>
<dbReference type="EMBL" id="ADNT01000064">
    <property type="protein sequence ID" value="EFG49767.1"/>
    <property type="molecule type" value="Genomic_DNA"/>
</dbReference>
<comment type="caution">
    <text evidence="11">The sequence shown here is derived from an EMBL/GenBank/DDBJ whole genome shotgun (WGS) entry which is preliminary data.</text>
</comment>
<feature type="transmembrane region" description="Helical" evidence="10">
    <location>
        <begin position="50"/>
        <end position="69"/>
    </location>
</feature>
<proteinExistence type="inferred from homology"/>
<evidence type="ECO:0000256" key="10">
    <source>
        <dbReference type="SAM" id="Phobius"/>
    </source>
</evidence>
<keyword evidence="7 10" id="KW-1133">Transmembrane helix</keyword>
<evidence type="ECO:0000256" key="5">
    <source>
        <dbReference type="ARBA" id="ARBA00022692"/>
    </source>
</evidence>
<reference evidence="11 12" key="1">
    <citation type="submission" date="2010-04" db="EMBL/GenBank/DDBJ databases">
        <authorList>
            <person name="Muzny D."/>
            <person name="Qin X."/>
            <person name="Deng J."/>
            <person name="Jiang H."/>
            <person name="Liu Y."/>
            <person name="Qu J."/>
            <person name="Song X.-Z."/>
            <person name="Zhang L."/>
            <person name="Thornton R."/>
            <person name="Coyle M."/>
            <person name="Francisco L."/>
            <person name="Jackson L."/>
            <person name="Javaid M."/>
            <person name="Korchina V."/>
            <person name="Kovar C."/>
            <person name="Mata R."/>
            <person name="Mathew T."/>
            <person name="Ngo R."/>
            <person name="Nguyen L."/>
            <person name="Nguyen N."/>
            <person name="Okwuonu G."/>
            <person name="Ongeri F."/>
            <person name="Pham C."/>
            <person name="Simmons D."/>
            <person name="Wilczek-Boney K."/>
            <person name="Hale W."/>
            <person name="Jakkamsetti A."/>
            <person name="Pham P."/>
            <person name="Ruth R."/>
            <person name="San Lucas F."/>
            <person name="Warren J."/>
            <person name="Zhang J."/>
            <person name="Zhao Z."/>
            <person name="Zhou C."/>
            <person name="Zhu D."/>
            <person name="Lee S."/>
            <person name="Bess C."/>
            <person name="Blankenburg K."/>
            <person name="Forbes L."/>
            <person name="Fu Q."/>
            <person name="Gubbala S."/>
            <person name="Hirani K."/>
            <person name="Jayaseelan J.C."/>
            <person name="Lara F."/>
            <person name="Munidasa M."/>
            <person name="Palculict T."/>
            <person name="Patil S."/>
            <person name="Pu L.-L."/>
            <person name="Saada N."/>
            <person name="Tang L."/>
            <person name="Weissenberger G."/>
            <person name="Zhu Y."/>
            <person name="Hemphill L."/>
            <person name="Shang Y."/>
            <person name="Youmans B."/>
            <person name="Ayvaz T."/>
            <person name="Ross M."/>
            <person name="Santibanez J."/>
            <person name="Aqrawi P."/>
            <person name="Gross S."/>
            <person name="Joshi V."/>
            <person name="Fowler G."/>
            <person name="Nazareth L."/>
            <person name="Reid J."/>
            <person name="Worley K."/>
            <person name="Petrosino J."/>
            <person name="Highlander S."/>
            <person name="Gibbs R."/>
            <person name="Gibbs R."/>
        </authorList>
    </citation>
    <scope>NUCLEOTIDE SEQUENCE [LARGE SCALE GENOMIC DNA]</scope>
    <source>
        <strain evidence="11 12">ATCC 11563</strain>
    </source>
</reference>
<evidence type="ECO:0000256" key="4">
    <source>
        <dbReference type="ARBA" id="ARBA00022448"/>
    </source>
</evidence>
<dbReference type="InterPro" id="IPR036458">
    <property type="entry name" value="Na:dicarbo_symporter_sf"/>
</dbReference>
<dbReference type="PRINTS" id="PR00173">
    <property type="entry name" value="EDTRNSPORT"/>
</dbReference>
<accession>A0ABP2I944</accession>
<evidence type="ECO:0000256" key="3">
    <source>
        <dbReference type="ARBA" id="ARBA00022031"/>
    </source>
</evidence>
<evidence type="ECO:0000256" key="7">
    <source>
        <dbReference type="ARBA" id="ARBA00022989"/>
    </source>
</evidence>
<feature type="transmembrane region" description="Helical" evidence="10">
    <location>
        <begin position="242"/>
        <end position="262"/>
    </location>
</feature>
<comment type="similarity">
    <text evidence="2">Belongs to the dicarboxylate/amino acid:cation symporter (DAACS) (TC 2.A.23) family.</text>
</comment>
<keyword evidence="8 10" id="KW-0472">Membrane</keyword>
<dbReference type="PANTHER" id="PTHR42865">
    <property type="entry name" value="PROTON/GLUTAMATE-ASPARTATE SYMPORTER"/>
    <property type="match status" value="1"/>
</dbReference>
<evidence type="ECO:0000256" key="2">
    <source>
        <dbReference type="ARBA" id="ARBA00006148"/>
    </source>
</evidence>
<evidence type="ECO:0000256" key="9">
    <source>
        <dbReference type="ARBA" id="ARBA00031293"/>
    </source>
</evidence>
<feature type="transmembrane region" description="Helical" evidence="10">
    <location>
        <begin position="412"/>
        <end position="432"/>
    </location>
</feature>
<dbReference type="InterPro" id="IPR001991">
    <property type="entry name" value="Na-dicarboxylate_symporter"/>
</dbReference>
<comment type="subcellular location">
    <subcellularLocation>
        <location evidence="1">Membrane</location>
        <topology evidence="1">Multi-pass membrane protein</topology>
    </subcellularLocation>
</comment>
<gene>
    <name evidence="11" type="ORF">HMPREF0061_0890</name>
</gene>
<sequence length="479" mass="51180">MDLLILNQHHIYINIQEEDKMAVIITLAIFVLVLLFLNRLAGKHVKYSNRVFIGLGIGIVFGIIIQLLFGSDSSTTTTILDWVNIIGNGYVSFLQMLVVPLIFVSLVRAFTRVEGEKNLGKIGFNVLAVLIITVAVASVIGLSIALLFNLDGAEFTQGAAETARIAYIQERQAEIADTTLPQQILSFIPTNIFEDLAGLRQSSNIAVVIFSAFVGVAYLGIARKHPEEASYFKKMIDMLDAIVSRIVTLVLRMAPYGIFALMVKAMASSSFQALLNMATFVIAAYVAIIIMFAIHALILAGFKVNPINYFKKASPVLGFAFTSRSSGGTLPMNIQTQTEALGVEDATANFAGTFGLSIGQNGCAGIYPTMLVAIVAPTVGMDLSDPMVWLTIIGTIVISSFGVAGVGGGATFASLIVFGTLGLPVEIIGLMVSIEPIVDMGRTALNVNDSILAGVVTSKRLGTLNEDVFNNPDAQIEVG</sequence>
<feature type="transmembrane region" description="Helical" evidence="10">
    <location>
        <begin position="387"/>
        <end position="406"/>
    </location>
</feature>
<protein>
    <recommendedName>
        <fullName evidence="3">L-cystine uptake protein TcyP</fullName>
    </recommendedName>
    <alternativeName>
        <fullName evidence="9">Transporter of cystine TcyP</fullName>
    </alternativeName>
</protein>
<evidence type="ECO:0000256" key="8">
    <source>
        <dbReference type="ARBA" id="ARBA00023136"/>
    </source>
</evidence>
<name>A0ABP2I944_AERVM</name>
<evidence type="ECO:0000313" key="11">
    <source>
        <dbReference type="EMBL" id="EFG49767.1"/>
    </source>
</evidence>